<evidence type="ECO:0000256" key="3">
    <source>
        <dbReference type="ARBA" id="ARBA00022737"/>
    </source>
</evidence>
<evidence type="ECO:0000313" key="6">
    <source>
        <dbReference type="Ensembl" id="ENSGEVP00005017010.1"/>
    </source>
</evidence>
<dbReference type="GO" id="GO:0031080">
    <property type="term" value="C:nuclear pore outer ring"/>
    <property type="evidence" value="ECO:0007669"/>
    <property type="project" value="TreeGrafter"/>
</dbReference>
<keyword evidence="2" id="KW-0853">WD repeat</keyword>
<keyword evidence="7" id="KW-1185">Reference proteome</keyword>
<organism evidence="6 7">
    <name type="scientific">Gopherus evgoodei</name>
    <name type="common">Goodes thornscrub tortoise</name>
    <dbReference type="NCBI Taxonomy" id="1825980"/>
    <lineage>
        <taxon>Eukaryota</taxon>
        <taxon>Metazoa</taxon>
        <taxon>Chordata</taxon>
        <taxon>Craniata</taxon>
        <taxon>Vertebrata</taxon>
        <taxon>Euteleostomi</taxon>
        <taxon>Archelosauria</taxon>
        <taxon>Testudinata</taxon>
        <taxon>Testudines</taxon>
        <taxon>Cryptodira</taxon>
        <taxon>Durocryptodira</taxon>
        <taxon>Testudinoidea</taxon>
        <taxon>Testudinidae</taxon>
        <taxon>Gopherus</taxon>
    </lineage>
</organism>
<dbReference type="Gene3D" id="2.130.10.10">
    <property type="entry name" value="YVTN repeat-like/Quinoprotein amine dehydrogenase"/>
    <property type="match status" value="1"/>
</dbReference>
<accession>A0A8C4WLP3</accession>
<dbReference type="Ensembl" id="ENSGEVT00005017873.1">
    <property type="protein sequence ID" value="ENSGEVP00005017010.1"/>
    <property type="gene ID" value="ENSGEVG00005012087.1"/>
</dbReference>
<feature type="signal peptide" evidence="5">
    <location>
        <begin position="1"/>
        <end position="19"/>
    </location>
</feature>
<evidence type="ECO:0000256" key="1">
    <source>
        <dbReference type="ARBA" id="ARBA00004123"/>
    </source>
</evidence>
<keyword evidence="3" id="KW-0677">Repeat</keyword>
<comment type="subcellular location">
    <subcellularLocation>
        <location evidence="1">Nucleus</location>
    </subcellularLocation>
</comment>
<evidence type="ECO:0000256" key="5">
    <source>
        <dbReference type="SAM" id="SignalP"/>
    </source>
</evidence>
<name>A0A8C4WLP3_9SAUR</name>
<evidence type="ECO:0000313" key="7">
    <source>
        <dbReference type="Proteomes" id="UP000694390"/>
    </source>
</evidence>
<dbReference type="PANTHER" id="PTHR22652:SF0">
    <property type="entry name" value="NUCLEOPORIN NUP43"/>
    <property type="match status" value="1"/>
</dbReference>
<reference evidence="6" key="2">
    <citation type="submission" date="2025-09" db="UniProtKB">
        <authorList>
            <consortium name="Ensembl"/>
        </authorList>
    </citation>
    <scope>IDENTIFICATION</scope>
</reference>
<keyword evidence="5" id="KW-0732">Signal</keyword>
<reference evidence="6" key="1">
    <citation type="submission" date="2025-08" db="UniProtKB">
        <authorList>
            <consortium name="Ensembl"/>
        </authorList>
    </citation>
    <scope>IDENTIFICATION</scope>
</reference>
<dbReference type="AlphaFoldDB" id="A0A8C4WLP3"/>
<dbReference type="InterPro" id="IPR015943">
    <property type="entry name" value="WD40/YVTN_repeat-like_dom_sf"/>
</dbReference>
<evidence type="ECO:0000256" key="4">
    <source>
        <dbReference type="ARBA" id="ARBA00023242"/>
    </source>
</evidence>
<dbReference type="Proteomes" id="UP000694390">
    <property type="component" value="Unassembled WGS sequence"/>
</dbReference>
<dbReference type="PANTHER" id="PTHR22652">
    <property type="entry name" value="NUCLEOPORIN NUP43"/>
    <property type="match status" value="1"/>
</dbReference>
<dbReference type="OrthoDB" id="9890280at2759"/>
<sequence>MWTARSCLKCLCSLVRVWMRYTYKVTPKGARIWKQAGLTARPHPRATFHLRTPSRSRPPWSAAATTEEVCPSAAAVSRAVSANPRDCLGRKRRGAHRGSVIEAGCSSVALVLFAAAGMEDFSAKFVSQKISKTRWRPVPAAALQPPELFATGSWDNEENKISVWSVGDFGSLGPNEEYQGEPQLLCDIRHHGDVMDMQFFDQERIVAAIISRKCNHFRHHQNSGK</sequence>
<dbReference type="GeneTree" id="ENSGT00390000004803"/>
<evidence type="ECO:0000256" key="2">
    <source>
        <dbReference type="ARBA" id="ARBA00022574"/>
    </source>
</evidence>
<proteinExistence type="predicted"/>
<feature type="chain" id="PRO_5034392423" evidence="5">
    <location>
        <begin position="20"/>
        <end position="225"/>
    </location>
</feature>
<protein>
    <submittedName>
        <fullName evidence="6">Uncharacterized protein</fullName>
    </submittedName>
</protein>
<keyword evidence="4" id="KW-0539">Nucleus</keyword>